<dbReference type="AlphaFoldDB" id="A0A1D6NEZ2"/>
<sequence length="87" mass="8665">MAECAAACCVLCACLPVAVLCCVARAPLRVARRCCGRWTRRRLAPGVSSSFSDAEVGEFLQGGAGGRAMGAAALGAVGGGSAKLASY</sequence>
<dbReference type="EMBL" id="CM007649">
    <property type="protein sequence ID" value="ONM39052.1"/>
    <property type="molecule type" value="Genomic_DNA"/>
</dbReference>
<evidence type="ECO:0000313" key="1">
    <source>
        <dbReference type="EMBL" id="ONM39052.1"/>
    </source>
</evidence>
<accession>A0A1D6NEZ2</accession>
<organism evidence="1">
    <name type="scientific">Zea mays</name>
    <name type="common">Maize</name>
    <dbReference type="NCBI Taxonomy" id="4577"/>
    <lineage>
        <taxon>Eukaryota</taxon>
        <taxon>Viridiplantae</taxon>
        <taxon>Streptophyta</taxon>
        <taxon>Embryophyta</taxon>
        <taxon>Tracheophyta</taxon>
        <taxon>Spermatophyta</taxon>
        <taxon>Magnoliopsida</taxon>
        <taxon>Liliopsida</taxon>
        <taxon>Poales</taxon>
        <taxon>Poaceae</taxon>
        <taxon>PACMAD clade</taxon>
        <taxon>Panicoideae</taxon>
        <taxon>Andropogonodae</taxon>
        <taxon>Andropogoneae</taxon>
        <taxon>Tripsacinae</taxon>
        <taxon>Zea</taxon>
    </lineage>
</organism>
<reference evidence="1" key="1">
    <citation type="submission" date="2015-12" db="EMBL/GenBank/DDBJ databases">
        <title>Update maize B73 reference genome by single molecule sequencing technologies.</title>
        <authorList>
            <consortium name="Maize Genome Sequencing Project"/>
            <person name="Ware D."/>
        </authorList>
    </citation>
    <scope>NUCLEOTIDE SEQUENCE [LARGE SCALE GENOMIC DNA]</scope>
    <source>
        <tissue evidence="1">Seedling</tissue>
    </source>
</reference>
<gene>
    <name evidence="1" type="ORF">ZEAMMB73_Zm00001d043796</name>
</gene>
<dbReference type="InParanoid" id="A0A1D6NEZ2"/>
<dbReference type="PaxDb" id="4577-GRMZM2G359076_P01"/>
<protein>
    <submittedName>
        <fullName evidence="1">Uncharacterized protein</fullName>
    </submittedName>
</protein>
<name>A0A1D6NEZ2_MAIZE</name>
<proteinExistence type="predicted"/>
<dbReference type="eggNOG" id="ENOG502R56B">
    <property type="taxonomic scope" value="Eukaryota"/>
</dbReference>